<organism evidence="10 11">
    <name type="scientific">Apiosordaria backusii</name>
    <dbReference type="NCBI Taxonomy" id="314023"/>
    <lineage>
        <taxon>Eukaryota</taxon>
        <taxon>Fungi</taxon>
        <taxon>Dikarya</taxon>
        <taxon>Ascomycota</taxon>
        <taxon>Pezizomycotina</taxon>
        <taxon>Sordariomycetes</taxon>
        <taxon>Sordariomycetidae</taxon>
        <taxon>Sordariales</taxon>
        <taxon>Lasiosphaeriaceae</taxon>
        <taxon>Apiosordaria</taxon>
    </lineage>
</organism>
<dbReference type="InterPro" id="IPR016690">
    <property type="entry name" value="TSEN34"/>
</dbReference>
<dbReference type="GO" id="GO:0000379">
    <property type="term" value="P:tRNA-type intron splice site recognition and cleavage"/>
    <property type="evidence" value="ECO:0007669"/>
    <property type="project" value="UniProtKB-UniRule"/>
</dbReference>
<feature type="domain" description="TSEN34 N-terminal" evidence="9">
    <location>
        <begin position="19"/>
        <end position="87"/>
    </location>
</feature>
<dbReference type="GO" id="GO:0000214">
    <property type="term" value="C:tRNA-intron endonuclease complex"/>
    <property type="evidence" value="ECO:0007669"/>
    <property type="project" value="UniProtKB-UniRule"/>
</dbReference>
<evidence type="ECO:0000256" key="7">
    <source>
        <dbReference type="SAM" id="MobiDB-lite"/>
    </source>
</evidence>
<evidence type="ECO:0000256" key="3">
    <source>
        <dbReference type="ARBA" id="ARBA00023239"/>
    </source>
</evidence>
<dbReference type="CDD" id="cd22363">
    <property type="entry name" value="tRNA-intron_lyase_C"/>
    <property type="match status" value="1"/>
</dbReference>
<evidence type="ECO:0000256" key="1">
    <source>
        <dbReference type="ARBA" id="ARBA00008078"/>
    </source>
</evidence>
<evidence type="ECO:0000256" key="2">
    <source>
        <dbReference type="ARBA" id="ARBA00022694"/>
    </source>
</evidence>
<evidence type="ECO:0000313" key="10">
    <source>
        <dbReference type="EMBL" id="KAK0745128.1"/>
    </source>
</evidence>
<feature type="domain" description="tRNA intron endonuclease catalytic" evidence="8">
    <location>
        <begin position="206"/>
        <end position="280"/>
    </location>
</feature>
<feature type="active site" evidence="6">
    <location>
        <position position="231"/>
    </location>
</feature>
<dbReference type="GO" id="GO:0003676">
    <property type="term" value="F:nucleic acid binding"/>
    <property type="evidence" value="ECO:0007669"/>
    <property type="project" value="InterPro"/>
</dbReference>
<dbReference type="InterPro" id="IPR036167">
    <property type="entry name" value="tRNA_intron_Endo_cat-like_sf"/>
</dbReference>
<dbReference type="InterPro" id="IPR006677">
    <property type="entry name" value="tRNA_intron_Endonuc_cat-like"/>
</dbReference>
<keyword evidence="3 5" id="KW-0456">Lyase</keyword>
<dbReference type="InterPro" id="IPR059049">
    <property type="entry name" value="TSEN34_N"/>
</dbReference>
<feature type="active site" evidence="6">
    <location>
        <position position="270"/>
    </location>
</feature>
<comment type="similarity">
    <text evidence="1 5">Belongs to the tRNA-intron endonuclease family.</text>
</comment>
<comment type="caution">
    <text evidence="10">The sequence shown here is derived from an EMBL/GenBank/DDBJ whole genome shotgun (WGS) entry which is preliminary data.</text>
</comment>
<dbReference type="GO" id="GO:0000213">
    <property type="term" value="F:tRNA-intron lyase activity"/>
    <property type="evidence" value="ECO:0007669"/>
    <property type="project" value="UniProtKB-UniRule"/>
</dbReference>
<dbReference type="SUPFAM" id="SSF53032">
    <property type="entry name" value="tRNA-intron endonuclease catalytic domain-like"/>
    <property type="match status" value="1"/>
</dbReference>
<feature type="region of interest" description="Disordered" evidence="7">
    <location>
        <begin position="129"/>
        <end position="159"/>
    </location>
</feature>
<gene>
    <name evidence="10" type="ORF">B0T21DRAFT_359077</name>
</gene>
<dbReference type="EC" id="4.6.1.16" evidence="5"/>
<dbReference type="FunFam" id="3.40.1350.10:FF:000008">
    <property type="entry name" value="tRNA-splicing endonuclease subunit Sen34"/>
    <property type="match status" value="1"/>
</dbReference>
<keyword evidence="11" id="KW-1185">Reference proteome</keyword>
<name>A0AA40ET72_9PEZI</name>
<evidence type="ECO:0000259" key="8">
    <source>
        <dbReference type="Pfam" id="PF01974"/>
    </source>
</evidence>
<dbReference type="InterPro" id="IPR011856">
    <property type="entry name" value="tRNA_endonuc-like_dom_sf"/>
</dbReference>
<dbReference type="AlphaFoldDB" id="A0AA40ET72"/>
<protein>
    <recommendedName>
        <fullName evidence="5">tRNA-splicing endonuclease subunit Sen34</fullName>
        <ecNumber evidence="5">4.6.1.16</ecNumber>
    </recommendedName>
</protein>
<sequence>MAAMMTSTQPPQPPQPGPIRISLIAGRYLLFSIDSVMEIRRKHGLCCVLTGTMPQNPTQNLFLGLPIELRAEEARLLVERGAAYIADETSDHLAKLKEMSSEAGDKRREAYLRGLKEKRRTAKRLFNEEKAAVKKMHEGKRKGGSKKEKAAPATDSLFESPTSPVVEAAAKKEVLPAITPSTSSALLDKDSISGAIADDELPESSAFYRYLNTRGYFTTPGLRFGGDYSAYPGDPMRYHAHFLANCYSWNDKIPMLDIVTSGRLGTAVKKSFLFGAEREEEEGKKEGDVRMFCVEWAGM</sequence>
<dbReference type="Pfam" id="PF01974">
    <property type="entry name" value="tRNA_int_endo"/>
    <property type="match status" value="1"/>
</dbReference>
<accession>A0AA40ET72</accession>
<evidence type="ECO:0000256" key="4">
    <source>
        <dbReference type="ARBA" id="ARBA00059865"/>
    </source>
</evidence>
<comment type="function">
    <text evidence="4">Constitutes one of the two catalytic subunit of the tRNA-splicing endonuclease complex, a complex responsible for identification and cleavage of the splice sites in pre-tRNA. It cleaves pre-tRNA at the 5'- and 3'-splice sites to release the intron. The products are an intron and two tRNA half-molecules bearing 2',3'-cyclic phosphate and 5'-OH termini. There are no conserved sequences at the splice sites, but the intron is invariably located at the same site in the gene, placing the splice sites an invariant distance from the constant structural features of the tRNA body. It probably carries the active site for 3'-splice site cleavage.</text>
</comment>
<evidence type="ECO:0000256" key="6">
    <source>
        <dbReference type="PIRSR" id="PIRSR017250-50"/>
    </source>
</evidence>
<dbReference type="Pfam" id="PF26577">
    <property type="entry name" value="TSEN34_N"/>
    <property type="match status" value="1"/>
</dbReference>
<dbReference type="EMBL" id="JAUKTV010000002">
    <property type="protein sequence ID" value="KAK0745128.1"/>
    <property type="molecule type" value="Genomic_DNA"/>
</dbReference>
<reference evidence="10" key="1">
    <citation type="submission" date="2023-06" db="EMBL/GenBank/DDBJ databases">
        <title>Genome-scale phylogeny and comparative genomics of the fungal order Sordariales.</title>
        <authorList>
            <consortium name="Lawrence Berkeley National Laboratory"/>
            <person name="Hensen N."/>
            <person name="Bonometti L."/>
            <person name="Westerberg I."/>
            <person name="Brannstrom I.O."/>
            <person name="Guillou S."/>
            <person name="Cros-Aarteil S."/>
            <person name="Calhoun S."/>
            <person name="Haridas S."/>
            <person name="Kuo A."/>
            <person name="Mondo S."/>
            <person name="Pangilinan J."/>
            <person name="Riley R."/>
            <person name="Labutti K."/>
            <person name="Andreopoulos B."/>
            <person name="Lipzen A."/>
            <person name="Chen C."/>
            <person name="Yanf M."/>
            <person name="Daum C."/>
            <person name="Ng V."/>
            <person name="Clum A."/>
            <person name="Steindorff A."/>
            <person name="Ohm R."/>
            <person name="Martin F."/>
            <person name="Silar P."/>
            <person name="Natvig D."/>
            <person name="Lalanne C."/>
            <person name="Gautier V."/>
            <person name="Ament-Velasquez S.L."/>
            <person name="Kruys A."/>
            <person name="Hutchinson M.I."/>
            <person name="Powell A.J."/>
            <person name="Barry K."/>
            <person name="Miller A.N."/>
            <person name="Grigoriev I.V."/>
            <person name="Debuchy R."/>
            <person name="Gladieux P."/>
            <person name="Thoren M.H."/>
            <person name="Johannesson H."/>
        </authorList>
    </citation>
    <scope>NUCLEOTIDE SEQUENCE</scope>
    <source>
        <strain evidence="10">CBS 540.89</strain>
    </source>
</reference>
<dbReference type="PANTHER" id="PTHR13070:SF0">
    <property type="entry name" value="TRNA-SPLICING ENDONUCLEASE SUBUNIT SEN34"/>
    <property type="match status" value="1"/>
</dbReference>
<dbReference type="PANTHER" id="PTHR13070">
    <property type="entry name" value="TRNA-SPLICING ENDONUCLEASE SUBUNIT SEN34-RELATED"/>
    <property type="match status" value="1"/>
</dbReference>
<feature type="active site" evidence="6">
    <location>
        <position position="239"/>
    </location>
</feature>
<dbReference type="Proteomes" id="UP001172159">
    <property type="component" value="Unassembled WGS sequence"/>
</dbReference>
<evidence type="ECO:0000259" key="9">
    <source>
        <dbReference type="Pfam" id="PF26577"/>
    </source>
</evidence>
<dbReference type="PIRSF" id="PIRSF017250">
    <property type="entry name" value="tRNA_splic_SEN34"/>
    <property type="match status" value="1"/>
</dbReference>
<dbReference type="Gene3D" id="3.40.1350.10">
    <property type="match status" value="1"/>
</dbReference>
<evidence type="ECO:0000256" key="5">
    <source>
        <dbReference type="PIRNR" id="PIRNR017250"/>
    </source>
</evidence>
<keyword evidence="2 5" id="KW-0819">tRNA processing</keyword>
<evidence type="ECO:0000313" key="11">
    <source>
        <dbReference type="Proteomes" id="UP001172159"/>
    </source>
</evidence>
<proteinExistence type="inferred from homology"/>